<dbReference type="RefSeq" id="WP_123807443.1">
    <property type="nucleotide sequence ID" value="NZ_RKRK01000002.1"/>
</dbReference>
<name>A0A3N5CFF2_9BACL</name>
<dbReference type="InterPro" id="IPR036249">
    <property type="entry name" value="Thioredoxin-like_sf"/>
</dbReference>
<organism evidence="2 3">
    <name type="scientific">Abyssicoccus albus</name>
    <dbReference type="NCBI Taxonomy" id="1817405"/>
    <lineage>
        <taxon>Bacteria</taxon>
        <taxon>Bacillati</taxon>
        <taxon>Bacillota</taxon>
        <taxon>Bacilli</taxon>
        <taxon>Bacillales</taxon>
        <taxon>Abyssicoccaceae</taxon>
    </lineage>
</organism>
<reference evidence="2 3" key="1">
    <citation type="submission" date="2018-11" db="EMBL/GenBank/DDBJ databases">
        <title>Genomic Encyclopedia of Type Strains, Phase IV (KMG-IV): sequencing the most valuable type-strain genomes for metagenomic binning, comparative biology and taxonomic classification.</title>
        <authorList>
            <person name="Goeker M."/>
        </authorList>
    </citation>
    <scope>NUCLEOTIDE SEQUENCE [LARGE SCALE GENOMIC DNA]</scope>
    <source>
        <strain evidence="2 3">DSM 29158</strain>
    </source>
</reference>
<dbReference type="SUPFAM" id="SSF52833">
    <property type="entry name" value="Thioredoxin-like"/>
    <property type="match status" value="1"/>
</dbReference>
<dbReference type="OrthoDB" id="9800630at2"/>
<dbReference type="NCBIfam" id="TIGR00412">
    <property type="entry name" value="redox_disulf_2"/>
    <property type="match status" value="1"/>
</dbReference>
<keyword evidence="3" id="KW-1185">Reference proteome</keyword>
<evidence type="ECO:0000313" key="3">
    <source>
        <dbReference type="Proteomes" id="UP000277108"/>
    </source>
</evidence>
<proteinExistence type="predicted"/>
<evidence type="ECO:0000313" key="2">
    <source>
        <dbReference type="EMBL" id="RPF57925.1"/>
    </source>
</evidence>
<dbReference type="Pfam" id="PF13192">
    <property type="entry name" value="Thioredoxin_3"/>
    <property type="match status" value="1"/>
</dbReference>
<dbReference type="Proteomes" id="UP000277108">
    <property type="component" value="Unassembled WGS sequence"/>
</dbReference>
<sequence length="103" mass="11499">MGLFSKKKKSCCEVNVEKANETTDAKIKVLGTGCKKCVELERNTEEALKQLNIDEQIDHVTEVSQIAMYGVMSTPALVIHEKVVSYGKVLTVDELKDILEEEL</sequence>
<dbReference type="AlphaFoldDB" id="A0A3N5CFF2"/>
<dbReference type="PANTHER" id="PTHR36450">
    <property type="entry name" value="THIOREDOXIN"/>
    <property type="match status" value="1"/>
</dbReference>
<gene>
    <name evidence="2" type="ORF">EDD62_0561</name>
</gene>
<dbReference type="PANTHER" id="PTHR36450:SF1">
    <property type="entry name" value="THIOREDOXIN"/>
    <property type="match status" value="1"/>
</dbReference>
<protein>
    <submittedName>
        <fullName evidence="2">Small redox-active disulfide protein 2</fullName>
    </submittedName>
</protein>
<dbReference type="InterPro" id="IPR005243">
    <property type="entry name" value="THIRX-like_proc"/>
</dbReference>
<dbReference type="InterPro" id="IPR012336">
    <property type="entry name" value="Thioredoxin-like_fold"/>
</dbReference>
<accession>A0A3N5CFF2</accession>
<dbReference type="EMBL" id="RKRK01000002">
    <property type="protein sequence ID" value="RPF57925.1"/>
    <property type="molecule type" value="Genomic_DNA"/>
</dbReference>
<evidence type="ECO:0000259" key="1">
    <source>
        <dbReference type="Pfam" id="PF13192"/>
    </source>
</evidence>
<feature type="domain" description="Thioredoxin-like fold" evidence="1">
    <location>
        <begin position="26"/>
        <end position="100"/>
    </location>
</feature>
<dbReference type="Gene3D" id="3.40.30.10">
    <property type="entry name" value="Glutaredoxin"/>
    <property type="match status" value="1"/>
</dbReference>
<comment type="caution">
    <text evidence="2">The sequence shown here is derived from an EMBL/GenBank/DDBJ whole genome shotgun (WGS) entry which is preliminary data.</text>
</comment>